<dbReference type="Proteomes" id="UP000003009">
    <property type="component" value="Unassembled WGS sequence"/>
</dbReference>
<sequence>MVVFRGLMAACKWIGVLLPCALFVLAALKFVTLVLASLKPVALVFRLPLAGIGQPEIRQKGRV</sequence>
<name>C4GIZ3_9NEIS</name>
<organism evidence="1 2">
    <name type="scientific">Kingella oralis ATCC 51147</name>
    <dbReference type="NCBI Taxonomy" id="629741"/>
    <lineage>
        <taxon>Bacteria</taxon>
        <taxon>Pseudomonadati</taxon>
        <taxon>Pseudomonadota</taxon>
        <taxon>Betaproteobacteria</taxon>
        <taxon>Neisseriales</taxon>
        <taxon>Neisseriaceae</taxon>
        <taxon>Kingella</taxon>
    </lineage>
</organism>
<dbReference type="AlphaFoldDB" id="C4GIZ3"/>
<comment type="caution">
    <text evidence="1">The sequence shown here is derived from an EMBL/GenBank/DDBJ whole genome shotgun (WGS) entry which is preliminary data.</text>
</comment>
<evidence type="ECO:0000313" key="1">
    <source>
        <dbReference type="EMBL" id="EEP67766.1"/>
    </source>
</evidence>
<dbReference type="HOGENOM" id="CLU_2879911_0_0_4"/>
<accession>C4GIZ3</accession>
<proteinExistence type="predicted"/>
<keyword evidence="2" id="KW-1185">Reference proteome</keyword>
<dbReference type="EMBL" id="ACJW02000003">
    <property type="protein sequence ID" value="EEP67766.1"/>
    <property type="molecule type" value="Genomic_DNA"/>
</dbReference>
<evidence type="ECO:0000313" key="2">
    <source>
        <dbReference type="Proteomes" id="UP000003009"/>
    </source>
</evidence>
<gene>
    <name evidence="1" type="ORF">GCWU000324_02016</name>
</gene>
<reference evidence="1" key="1">
    <citation type="submission" date="2009-04" db="EMBL/GenBank/DDBJ databases">
        <authorList>
            <person name="Weinstock G."/>
            <person name="Sodergren E."/>
            <person name="Clifton S."/>
            <person name="Fulton L."/>
            <person name="Fulton B."/>
            <person name="Courtney L."/>
            <person name="Fronick C."/>
            <person name="Harrison M."/>
            <person name="Strong C."/>
            <person name="Farmer C."/>
            <person name="Delahaunty K."/>
            <person name="Markovic C."/>
            <person name="Hall O."/>
            <person name="Minx P."/>
            <person name="Tomlinson C."/>
            <person name="Mitreva M."/>
            <person name="Nelson J."/>
            <person name="Hou S."/>
            <person name="Wollam A."/>
            <person name="Pepin K.H."/>
            <person name="Johnson M."/>
            <person name="Bhonagiri V."/>
            <person name="Nash W.E."/>
            <person name="Warren W."/>
            <person name="Chinwalla A."/>
            <person name="Mardis E.R."/>
            <person name="Wilson R.K."/>
        </authorList>
    </citation>
    <scope>NUCLEOTIDE SEQUENCE [LARGE SCALE GENOMIC DNA]</scope>
    <source>
        <strain evidence="1">ATCC 51147</strain>
    </source>
</reference>
<protein>
    <submittedName>
        <fullName evidence="1">Uncharacterized protein</fullName>
    </submittedName>
</protein>